<gene>
    <name evidence="6" type="ORF">FHS54_002906</name>
</gene>
<keyword evidence="2 6" id="KW-0238">DNA-binding</keyword>
<evidence type="ECO:0000256" key="1">
    <source>
        <dbReference type="ARBA" id="ARBA00023015"/>
    </source>
</evidence>
<dbReference type="Gene3D" id="1.20.120.530">
    <property type="entry name" value="GntR ligand-binding domain-like"/>
    <property type="match status" value="1"/>
</dbReference>
<dbReference type="InterPro" id="IPR011711">
    <property type="entry name" value="GntR_C"/>
</dbReference>
<dbReference type="GO" id="GO:0003677">
    <property type="term" value="F:DNA binding"/>
    <property type="evidence" value="ECO:0007669"/>
    <property type="project" value="UniProtKB-KW"/>
</dbReference>
<dbReference type="Pfam" id="PF00392">
    <property type="entry name" value="GntR"/>
    <property type="match status" value="1"/>
</dbReference>
<feature type="region of interest" description="Disordered" evidence="4">
    <location>
        <begin position="1"/>
        <end position="20"/>
    </location>
</feature>
<dbReference type="SMART" id="SM00895">
    <property type="entry name" value="FCD"/>
    <property type="match status" value="1"/>
</dbReference>
<evidence type="ECO:0000256" key="2">
    <source>
        <dbReference type="ARBA" id="ARBA00023125"/>
    </source>
</evidence>
<dbReference type="PANTHER" id="PTHR43537:SF24">
    <property type="entry name" value="GLUCONATE OPERON TRANSCRIPTIONAL REPRESSOR"/>
    <property type="match status" value="1"/>
</dbReference>
<evidence type="ECO:0000313" key="6">
    <source>
        <dbReference type="EMBL" id="NIJ17906.1"/>
    </source>
</evidence>
<dbReference type="InterPro" id="IPR008920">
    <property type="entry name" value="TF_FadR/GntR_C"/>
</dbReference>
<evidence type="ECO:0000259" key="5">
    <source>
        <dbReference type="PROSITE" id="PS50949"/>
    </source>
</evidence>
<dbReference type="SUPFAM" id="SSF48008">
    <property type="entry name" value="GntR ligand-binding domain-like"/>
    <property type="match status" value="1"/>
</dbReference>
<accession>A0A846MHV2</accession>
<keyword evidence="3" id="KW-0804">Transcription</keyword>
<dbReference type="GO" id="GO:0003700">
    <property type="term" value="F:DNA-binding transcription factor activity"/>
    <property type="evidence" value="ECO:0007669"/>
    <property type="project" value="InterPro"/>
</dbReference>
<dbReference type="EMBL" id="JAASQR010000004">
    <property type="protein sequence ID" value="NIJ17906.1"/>
    <property type="molecule type" value="Genomic_DNA"/>
</dbReference>
<name>A0A846MHV2_9SPHN</name>
<evidence type="ECO:0000256" key="3">
    <source>
        <dbReference type="ARBA" id="ARBA00023163"/>
    </source>
</evidence>
<proteinExistence type="predicted"/>
<keyword evidence="1" id="KW-0805">Transcription regulation</keyword>
<dbReference type="CDD" id="cd07377">
    <property type="entry name" value="WHTH_GntR"/>
    <property type="match status" value="1"/>
</dbReference>
<feature type="domain" description="HTH gntR-type" evidence="5">
    <location>
        <begin position="21"/>
        <end position="88"/>
    </location>
</feature>
<dbReference type="SUPFAM" id="SSF46785">
    <property type="entry name" value="Winged helix' DNA-binding domain"/>
    <property type="match status" value="1"/>
</dbReference>
<keyword evidence="7" id="KW-1185">Reference proteome</keyword>
<dbReference type="PROSITE" id="PS50949">
    <property type="entry name" value="HTH_GNTR"/>
    <property type="match status" value="1"/>
</dbReference>
<dbReference type="Gene3D" id="1.10.10.10">
    <property type="entry name" value="Winged helix-like DNA-binding domain superfamily/Winged helix DNA-binding domain"/>
    <property type="match status" value="1"/>
</dbReference>
<reference evidence="6 7" key="1">
    <citation type="submission" date="2020-03" db="EMBL/GenBank/DDBJ databases">
        <title>Genomic Encyclopedia of Type Strains, Phase IV (KMG-IV): sequencing the most valuable type-strain genomes for metagenomic binning, comparative biology and taxonomic classification.</title>
        <authorList>
            <person name="Goeker M."/>
        </authorList>
    </citation>
    <scope>NUCLEOTIDE SEQUENCE [LARGE SCALE GENOMIC DNA]</scope>
    <source>
        <strain evidence="6 7">DSM 21299</strain>
    </source>
</reference>
<sequence length="237" mass="26019">MSVTEFTTLTGGGAPRRVEPMPVRRQVEDALRDAIVTGHYPPGTHLPDRVLMETFGASRQIIREAIRLLEAEGLVEQRPHRGPIVATLTAEEAEEIYAVRAELEGLVAHEFARKASESDRATLREVFDRLSQAGADDSKEAILAIKQQIYHVLLAGCGNAYASRMLMTILHRNRQLRAYSLSAPGRLKHTIEEMRAIVEAIERKDAEGAAAACRLHVQKAAGAALQVLRAQEAKEAG</sequence>
<dbReference type="SMART" id="SM00345">
    <property type="entry name" value="HTH_GNTR"/>
    <property type="match status" value="1"/>
</dbReference>
<dbReference type="InterPro" id="IPR000524">
    <property type="entry name" value="Tscrpt_reg_HTH_GntR"/>
</dbReference>
<dbReference type="Proteomes" id="UP000576821">
    <property type="component" value="Unassembled WGS sequence"/>
</dbReference>
<dbReference type="InterPro" id="IPR036390">
    <property type="entry name" value="WH_DNA-bd_sf"/>
</dbReference>
<dbReference type="PANTHER" id="PTHR43537">
    <property type="entry name" value="TRANSCRIPTIONAL REGULATOR, GNTR FAMILY"/>
    <property type="match status" value="1"/>
</dbReference>
<comment type="caution">
    <text evidence="6">The sequence shown here is derived from an EMBL/GenBank/DDBJ whole genome shotgun (WGS) entry which is preliminary data.</text>
</comment>
<evidence type="ECO:0000313" key="7">
    <source>
        <dbReference type="Proteomes" id="UP000576821"/>
    </source>
</evidence>
<dbReference type="InterPro" id="IPR036388">
    <property type="entry name" value="WH-like_DNA-bd_sf"/>
</dbReference>
<protein>
    <submittedName>
        <fullName evidence="6">DNA-binding GntR family transcriptional regulator</fullName>
    </submittedName>
</protein>
<dbReference type="RefSeq" id="WP_167304778.1">
    <property type="nucleotide sequence ID" value="NZ_JAASQR010000004.1"/>
</dbReference>
<organism evidence="6 7">
    <name type="scientific">Sphingobium vermicomposti</name>
    <dbReference type="NCBI Taxonomy" id="529005"/>
    <lineage>
        <taxon>Bacteria</taxon>
        <taxon>Pseudomonadati</taxon>
        <taxon>Pseudomonadota</taxon>
        <taxon>Alphaproteobacteria</taxon>
        <taxon>Sphingomonadales</taxon>
        <taxon>Sphingomonadaceae</taxon>
        <taxon>Sphingobium</taxon>
    </lineage>
</organism>
<evidence type="ECO:0000256" key="4">
    <source>
        <dbReference type="SAM" id="MobiDB-lite"/>
    </source>
</evidence>
<dbReference type="Pfam" id="PF07729">
    <property type="entry name" value="FCD"/>
    <property type="match status" value="1"/>
</dbReference>
<dbReference type="AlphaFoldDB" id="A0A846MHV2"/>